<evidence type="ECO:0000313" key="4">
    <source>
        <dbReference type="EMBL" id="MCP1103309.1"/>
    </source>
</evidence>
<reference evidence="4 5" key="1">
    <citation type="journal article" date="2022" name="Genome Biol. Evol.">
        <title>Host diet, physiology and behaviors set the stage for Lachnospiraceae cladogenesis.</title>
        <authorList>
            <person name="Vera-Ponce De Leon A."/>
            <person name="Schneider M."/>
            <person name="Jahnes B.C."/>
            <person name="Sadowski V."/>
            <person name="Camuy-Velez L.A."/>
            <person name="Duan J."/>
            <person name="Sabree Z.L."/>
        </authorList>
    </citation>
    <scope>NUCLEOTIDE SEQUENCE [LARGE SCALE GENOMIC DNA]</scope>
    <source>
        <strain evidence="4 5">PAL113</strain>
    </source>
</reference>
<gene>
    <name evidence="4" type="ORF">NK125_12930</name>
</gene>
<dbReference type="SUPFAM" id="SSF46689">
    <property type="entry name" value="Homeodomain-like"/>
    <property type="match status" value="2"/>
</dbReference>
<sequence>MNYWLYTEKDLFTITISDIELKADMVKSFPIYDFVGIYYYDSIHTKDFIEGKTGAFIGGAGTYTAKYKSDKPISGVAINIMPEYYDMYLADILPGGFEALKEAFLYVNESPNIPELLLVLRQIERCRIEGAGTPLYFQGKVNEAVAIVLANAKEKKGVSQKPNREELMVLEKYLRENYQKDLSLETLSKISCMSVSKLKYSFKETYGVNISEYIRSIRIEKAKELLITGRYPISNIASMVGYKTQGALSKVFKENTGFCPKDFKKSL</sequence>
<evidence type="ECO:0000256" key="1">
    <source>
        <dbReference type="ARBA" id="ARBA00023015"/>
    </source>
</evidence>
<keyword evidence="1" id="KW-0805">Transcription regulation</keyword>
<dbReference type="InterPro" id="IPR018060">
    <property type="entry name" value="HTH_AraC"/>
</dbReference>
<dbReference type="Pfam" id="PF12833">
    <property type="entry name" value="HTH_18"/>
    <property type="match status" value="1"/>
</dbReference>
<organism evidence="4 5">
    <name type="scientific">Aequitasia blattaphilus</name>
    <dbReference type="NCBI Taxonomy" id="2949332"/>
    <lineage>
        <taxon>Bacteria</taxon>
        <taxon>Bacillati</taxon>
        <taxon>Bacillota</taxon>
        <taxon>Clostridia</taxon>
        <taxon>Lachnospirales</taxon>
        <taxon>Lachnospiraceae</taxon>
        <taxon>Aequitasia</taxon>
    </lineage>
</organism>
<name>A0ABT1EBU4_9FIRM</name>
<dbReference type="Proteomes" id="UP001523566">
    <property type="component" value="Unassembled WGS sequence"/>
</dbReference>
<evidence type="ECO:0000256" key="2">
    <source>
        <dbReference type="ARBA" id="ARBA00023163"/>
    </source>
</evidence>
<dbReference type="SMART" id="SM00342">
    <property type="entry name" value="HTH_ARAC"/>
    <property type="match status" value="1"/>
</dbReference>
<dbReference type="PANTHER" id="PTHR47893">
    <property type="entry name" value="REGULATORY PROTEIN PCHR"/>
    <property type="match status" value="1"/>
</dbReference>
<keyword evidence="2" id="KW-0804">Transcription</keyword>
<dbReference type="PROSITE" id="PS01124">
    <property type="entry name" value="HTH_ARAC_FAMILY_2"/>
    <property type="match status" value="1"/>
</dbReference>
<dbReference type="InterPro" id="IPR053142">
    <property type="entry name" value="PchR_regulatory_protein"/>
</dbReference>
<dbReference type="Gene3D" id="1.10.10.60">
    <property type="entry name" value="Homeodomain-like"/>
    <property type="match status" value="2"/>
</dbReference>
<protein>
    <submittedName>
        <fullName evidence="4">AraC family transcriptional regulator</fullName>
    </submittedName>
</protein>
<feature type="domain" description="HTH araC/xylS-type" evidence="3">
    <location>
        <begin position="168"/>
        <end position="266"/>
    </location>
</feature>
<comment type="caution">
    <text evidence="4">The sequence shown here is derived from an EMBL/GenBank/DDBJ whole genome shotgun (WGS) entry which is preliminary data.</text>
</comment>
<evidence type="ECO:0000313" key="5">
    <source>
        <dbReference type="Proteomes" id="UP001523566"/>
    </source>
</evidence>
<dbReference type="RefSeq" id="WP_262067082.1">
    <property type="nucleotide sequence ID" value="NZ_JAMXOD010000022.1"/>
</dbReference>
<evidence type="ECO:0000259" key="3">
    <source>
        <dbReference type="PROSITE" id="PS01124"/>
    </source>
</evidence>
<proteinExistence type="predicted"/>
<dbReference type="EMBL" id="JAMZFW010000022">
    <property type="protein sequence ID" value="MCP1103309.1"/>
    <property type="molecule type" value="Genomic_DNA"/>
</dbReference>
<keyword evidence="5" id="KW-1185">Reference proteome</keyword>
<accession>A0ABT1EBU4</accession>
<dbReference type="PANTHER" id="PTHR47893:SF1">
    <property type="entry name" value="REGULATORY PROTEIN PCHR"/>
    <property type="match status" value="1"/>
</dbReference>
<dbReference type="InterPro" id="IPR009057">
    <property type="entry name" value="Homeodomain-like_sf"/>
</dbReference>